<organism evidence="1 2">
    <name type="scientific">Forsythia ovata</name>
    <dbReference type="NCBI Taxonomy" id="205694"/>
    <lineage>
        <taxon>Eukaryota</taxon>
        <taxon>Viridiplantae</taxon>
        <taxon>Streptophyta</taxon>
        <taxon>Embryophyta</taxon>
        <taxon>Tracheophyta</taxon>
        <taxon>Spermatophyta</taxon>
        <taxon>Magnoliopsida</taxon>
        <taxon>eudicotyledons</taxon>
        <taxon>Gunneridae</taxon>
        <taxon>Pentapetalae</taxon>
        <taxon>asterids</taxon>
        <taxon>lamiids</taxon>
        <taxon>Lamiales</taxon>
        <taxon>Oleaceae</taxon>
        <taxon>Forsythieae</taxon>
        <taxon>Forsythia</taxon>
    </lineage>
</organism>
<keyword evidence="2" id="KW-1185">Reference proteome</keyword>
<dbReference type="AlphaFoldDB" id="A0ABD1SLC1"/>
<evidence type="ECO:0000313" key="1">
    <source>
        <dbReference type="EMBL" id="KAL2501286.1"/>
    </source>
</evidence>
<proteinExistence type="predicted"/>
<accession>A0ABD1SLC1</accession>
<sequence>MHTSTCPGKNGTNILSNVKAAPSLSSLGNNDMNNNLLDSNLGTMDPHPTKYFKSKPSLAINAQTSDLVGQSETSSKIKHVYPQRNVAQGQLLNSLEKLLNAYIWKMKQRMDMVRD</sequence>
<evidence type="ECO:0000313" key="2">
    <source>
        <dbReference type="Proteomes" id="UP001604277"/>
    </source>
</evidence>
<dbReference type="Proteomes" id="UP001604277">
    <property type="component" value="Unassembled WGS sequence"/>
</dbReference>
<comment type="caution">
    <text evidence="1">The sequence shown here is derived from an EMBL/GenBank/DDBJ whole genome shotgun (WGS) entry which is preliminary data.</text>
</comment>
<gene>
    <name evidence="1" type="ORF">Fot_35134</name>
</gene>
<name>A0ABD1SLC1_9LAMI</name>
<dbReference type="EMBL" id="JBFOLJ010000010">
    <property type="protein sequence ID" value="KAL2501286.1"/>
    <property type="molecule type" value="Genomic_DNA"/>
</dbReference>
<reference evidence="2" key="1">
    <citation type="submission" date="2024-07" db="EMBL/GenBank/DDBJ databases">
        <title>Two chromosome-level genome assemblies of Korean endemic species Abeliophyllum distichum and Forsythia ovata (Oleaceae).</title>
        <authorList>
            <person name="Jang H."/>
        </authorList>
    </citation>
    <scope>NUCLEOTIDE SEQUENCE [LARGE SCALE GENOMIC DNA]</scope>
</reference>
<protein>
    <submittedName>
        <fullName evidence="1">Uncharacterized protein</fullName>
    </submittedName>
</protein>